<dbReference type="InterPro" id="IPR020846">
    <property type="entry name" value="MFS_dom"/>
</dbReference>
<dbReference type="InterPro" id="IPR036259">
    <property type="entry name" value="MFS_trans_sf"/>
</dbReference>
<dbReference type="PROSITE" id="PS50850">
    <property type="entry name" value="MFS"/>
    <property type="match status" value="1"/>
</dbReference>
<dbReference type="PANTHER" id="PTHR48021">
    <property type="match status" value="1"/>
</dbReference>
<dbReference type="InterPro" id="IPR050549">
    <property type="entry name" value="MFS_Trehalose_Transporter"/>
</dbReference>
<keyword evidence="2 5" id="KW-0812">Transmembrane</keyword>
<evidence type="ECO:0000313" key="7">
    <source>
        <dbReference type="EMBL" id="KAK7069722.1"/>
    </source>
</evidence>
<dbReference type="PROSITE" id="PS00217">
    <property type="entry name" value="SUGAR_TRANSPORT_2"/>
    <property type="match status" value="1"/>
</dbReference>
<dbReference type="PANTHER" id="PTHR48021:SF1">
    <property type="entry name" value="GH07001P-RELATED"/>
    <property type="match status" value="1"/>
</dbReference>
<feature type="transmembrane region" description="Helical" evidence="5">
    <location>
        <begin position="30"/>
        <end position="51"/>
    </location>
</feature>
<evidence type="ECO:0000256" key="4">
    <source>
        <dbReference type="ARBA" id="ARBA00023136"/>
    </source>
</evidence>
<dbReference type="Proteomes" id="UP001381693">
    <property type="component" value="Unassembled WGS sequence"/>
</dbReference>
<evidence type="ECO:0000256" key="2">
    <source>
        <dbReference type="ARBA" id="ARBA00022692"/>
    </source>
</evidence>
<proteinExistence type="predicted"/>
<evidence type="ECO:0000259" key="6">
    <source>
        <dbReference type="PROSITE" id="PS50850"/>
    </source>
</evidence>
<reference evidence="7 8" key="1">
    <citation type="submission" date="2023-11" db="EMBL/GenBank/DDBJ databases">
        <title>Halocaridina rubra genome assembly.</title>
        <authorList>
            <person name="Smith C."/>
        </authorList>
    </citation>
    <scope>NUCLEOTIDE SEQUENCE [LARGE SCALE GENOMIC DNA]</scope>
    <source>
        <strain evidence="7">EP-1</strain>
        <tissue evidence="7">Whole</tissue>
    </source>
</reference>
<comment type="caution">
    <text evidence="7">The sequence shown here is derived from an EMBL/GenBank/DDBJ whole genome shotgun (WGS) entry which is preliminary data.</text>
</comment>
<feature type="transmembrane region" description="Helical" evidence="5">
    <location>
        <begin position="167"/>
        <end position="187"/>
    </location>
</feature>
<evidence type="ECO:0000313" key="8">
    <source>
        <dbReference type="Proteomes" id="UP001381693"/>
    </source>
</evidence>
<accession>A0AAN8WRG1</accession>
<dbReference type="GO" id="GO:0016020">
    <property type="term" value="C:membrane"/>
    <property type="evidence" value="ECO:0007669"/>
    <property type="project" value="UniProtKB-SubCell"/>
</dbReference>
<organism evidence="7 8">
    <name type="scientific">Halocaridina rubra</name>
    <name type="common">Hawaiian red shrimp</name>
    <dbReference type="NCBI Taxonomy" id="373956"/>
    <lineage>
        <taxon>Eukaryota</taxon>
        <taxon>Metazoa</taxon>
        <taxon>Ecdysozoa</taxon>
        <taxon>Arthropoda</taxon>
        <taxon>Crustacea</taxon>
        <taxon>Multicrustacea</taxon>
        <taxon>Malacostraca</taxon>
        <taxon>Eumalacostraca</taxon>
        <taxon>Eucarida</taxon>
        <taxon>Decapoda</taxon>
        <taxon>Pleocyemata</taxon>
        <taxon>Caridea</taxon>
        <taxon>Atyoidea</taxon>
        <taxon>Atyidae</taxon>
        <taxon>Halocaridina</taxon>
    </lineage>
</organism>
<dbReference type="InterPro" id="IPR005828">
    <property type="entry name" value="MFS_sugar_transport-like"/>
</dbReference>
<dbReference type="SUPFAM" id="SSF103473">
    <property type="entry name" value="MFS general substrate transporter"/>
    <property type="match status" value="1"/>
</dbReference>
<feature type="domain" description="Major facilitator superfamily (MFS) profile" evidence="6">
    <location>
        <begin position="28"/>
        <end position="212"/>
    </location>
</feature>
<dbReference type="InterPro" id="IPR005829">
    <property type="entry name" value="Sugar_transporter_CS"/>
</dbReference>
<gene>
    <name evidence="7" type="primary">Tret1_1</name>
    <name evidence="7" type="ORF">SK128_004719</name>
</gene>
<feature type="transmembrane region" description="Helical" evidence="5">
    <location>
        <begin position="80"/>
        <end position="102"/>
    </location>
</feature>
<name>A0AAN8WRG1_HALRR</name>
<feature type="transmembrane region" description="Helical" evidence="5">
    <location>
        <begin position="131"/>
        <end position="155"/>
    </location>
</feature>
<comment type="subcellular location">
    <subcellularLocation>
        <location evidence="1">Membrane</location>
        <topology evidence="1">Multi-pass membrane protein</topology>
    </subcellularLocation>
</comment>
<dbReference type="Gene3D" id="1.20.1250.20">
    <property type="entry name" value="MFS general substrate transporter like domains"/>
    <property type="match status" value="1"/>
</dbReference>
<evidence type="ECO:0000256" key="3">
    <source>
        <dbReference type="ARBA" id="ARBA00022989"/>
    </source>
</evidence>
<protein>
    <submittedName>
        <fullName evidence="7">Low-capacity facilitative transporter for trehalose</fullName>
    </submittedName>
</protein>
<dbReference type="EMBL" id="JAXCGZ010015913">
    <property type="protein sequence ID" value="KAK7069722.1"/>
    <property type="molecule type" value="Genomic_DNA"/>
</dbReference>
<dbReference type="GO" id="GO:0022857">
    <property type="term" value="F:transmembrane transporter activity"/>
    <property type="evidence" value="ECO:0007669"/>
    <property type="project" value="InterPro"/>
</dbReference>
<sequence length="212" mass="22448">MDEAWENETLKKSTKESSFSAVKPRHATQYFAALAGCLGAMGSGTIMGFSAPAGPQLVPTSENDRASCNSCNLTLTSSEYVWFSSIPNLAAAIIGPFAGLAINTIGRKGTMLTSVFAFLTGWLLVGLAKALWMLLVGRIFAGICLGTVSVVVPTYIGEFASPDIRGVLGAGLQLLSTIGLLMVYVVGNNRNSTVKMKFSNNEHGGKIQENFQ</sequence>
<keyword evidence="8" id="KW-1185">Reference proteome</keyword>
<keyword evidence="4 5" id="KW-0472">Membrane</keyword>
<keyword evidence="3 5" id="KW-1133">Transmembrane helix</keyword>
<dbReference type="AlphaFoldDB" id="A0AAN8WRG1"/>
<evidence type="ECO:0000256" key="1">
    <source>
        <dbReference type="ARBA" id="ARBA00004141"/>
    </source>
</evidence>
<evidence type="ECO:0000256" key="5">
    <source>
        <dbReference type="SAM" id="Phobius"/>
    </source>
</evidence>
<dbReference type="Pfam" id="PF00083">
    <property type="entry name" value="Sugar_tr"/>
    <property type="match status" value="1"/>
</dbReference>